<dbReference type="KEGG" id="thyd:TTHT_1463"/>
<dbReference type="GO" id="GO:0009279">
    <property type="term" value="C:cell outer membrane"/>
    <property type="evidence" value="ECO:0007669"/>
    <property type="project" value="UniProtKB-SubCell"/>
</dbReference>
<feature type="domain" description="Type II/III secretion system secretin-like" evidence="8">
    <location>
        <begin position="486"/>
        <end position="654"/>
    </location>
</feature>
<comment type="subcellular location">
    <subcellularLocation>
        <location evidence="6">Cell outer membrane</location>
    </subcellularLocation>
    <subcellularLocation>
        <location evidence="1">Membrane</location>
    </subcellularLocation>
</comment>
<dbReference type="Pfam" id="PF21305">
    <property type="entry name" value="type_II_gspD_N0"/>
    <property type="match status" value="1"/>
</dbReference>
<dbReference type="InterPro" id="IPR038591">
    <property type="entry name" value="NolW-like_sf"/>
</dbReference>
<dbReference type="InterPro" id="IPR050810">
    <property type="entry name" value="Bact_Secretion_Sys_Channel"/>
</dbReference>
<dbReference type="Proteomes" id="UP000595564">
    <property type="component" value="Chromosome"/>
</dbReference>
<accession>A0A7R6SYV3</accession>
<keyword evidence="2" id="KW-0812">Transmembrane</keyword>
<gene>
    <name evidence="11" type="ORF">TTHT_1463</name>
</gene>
<dbReference type="PROSITE" id="PS51257">
    <property type="entry name" value="PROKAR_LIPOPROTEIN"/>
    <property type="match status" value="1"/>
</dbReference>
<evidence type="ECO:0000256" key="2">
    <source>
        <dbReference type="ARBA" id="ARBA00022692"/>
    </source>
</evidence>
<dbReference type="RefSeq" id="WP_201327270.1">
    <property type="nucleotide sequence ID" value="NZ_AP017470.1"/>
</dbReference>
<dbReference type="AlphaFoldDB" id="A0A7R6SYV3"/>
<feature type="domain" description="GspD-like N0" evidence="10">
    <location>
        <begin position="90"/>
        <end position="156"/>
    </location>
</feature>
<dbReference type="PRINTS" id="PR00811">
    <property type="entry name" value="BCTERIALGSPD"/>
</dbReference>
<dbReference type="InterPro" id="IPR049371">
    <property type="entry name" value="GspD-like_N0"/>
</dbReference>
<dbReference type="PANTHER" id="PTHR30332:SF24">
    <property type="entry name" value="SECRETIN GSPD-RELATED"/>
    <property type="match status" value="1"/>
</dbReference>
<dbReference type="PANTHER" id="PTHR30332">
    <property type="entry name" value="PROBABLE GENERAL SECRETION PATHWAY PROTEIN D"/>
    <property type="match status" value="1"/>
</dbReference>
<evidence type="ECO:0000313" key="11">
    <source>
        <dbReference type="EMBL" id="BBB32971.1"/>
    </source>
</evidence>
<dbReference type="GO" id="GO:0009306">
    <property type="term" value="P:protein secretion"/>
    <property type="evidence" value="ECO:0007669"/>
    <property type="project" value="InterPro"/>
</dbReference>
<evidence type="ECO:0000259" key="10">
    <source>
        <dbReference type="Pfam" id="PF21305"/>
    </source>
</evidence>
<reference evidence="11 12" key="1">
    <citation type="journal article" date="2012" name="Extremophiles">
        <title>Thermotomaculum hydrothermale gen. nov., sp. nov., a novel heterotrophic thermophile within the phylum Acidobacteria from a deep-sea hydrothermal vent chimney in the Southern Okinawa Trough.</title>
        <authorList>
            <person name="Izumi H."/>
            <person name="Nunoura T."/>
            <person name="Miyazaki M."/>
            <person name="Mino S."/>
            <person name="Toki T."/>
            <person name="Takai K."/>
            <person name="Sako Y."/>
            <person name="Sawabe T."/>
            <person name="Nakagawa S."/>
        </authorList>
    </citation>
    <scope>NUCLEOTIDE SEQUENCE [LARGE SCALE GENOMIC DNA]</scope>
    <source>
        <strain evidence="11 12">AC55</strain>
    </source>
</reference>
<comment type="similarity">
    <text evidence="5">Belongs to the bacterial secretin family.</text>
</comment>
<protein>
    <submittedName>
        <fullName evidence="11">General secretion pathway protein D</fullName>
    </submittedName>
</protein>
<dbReference type="Gene3D" id="3.55.50.30">
    <property type="match status" value="1"/>
</dbReference>
<proteinExistence type="inferred from homology"/>
<dbReference type="PRINTS" id="PR01032">
    <property type="entry name" value="PHAGEIV"/>
</dbReference>
<sequence length="682" mass="76527">MKKLLLIFSIILTVSCAKVSAPPKTVLFDDSKKHKPKEQSGEMIAVEKEKSNFSIEDRGKGQAFKSIISKPMSGAKISKTKTEKGEAPVLNFEDASLREVIKVIADYKKWNYVIDPSVPDKGINIKINTVVKDQEIDDLLNLLLSIYDVAMVDRDGVKYFSLAKDSVVKSSAPLTYGNVISPALRGEDVVAQVVPLHFIAPKDMANISKEFLSSSGKIIEDPALSYMVVIDRKPYVRRILEMVKIFDINIFKQMNTTLIKFENADADNVRDNIQKILEGYPGLSKDKYYLLTIKDLNALLCITSVKEISDEVKYWAKKFERESERGEAQIFVYHCENSDAKDLSNILKELYSDEQKTYTNKAGKGELKPVLKGGLSMITDETNNSIIFKCTKRDYKIIEKTLKKLDVPKKQVLIEVMILDLALDNQFSYGFGWALTHKNLLGDVSNLHTPAWQLNYPETKNALQGSYSFIFDRFVLDSVLNSNVMKSRTNVLSTPHILVLDNESATIKVGEQISVRANSVQTPATVTGGTTNVNPFYAANSYQYLSTGIQLKVKPSISSNGVVRLEINQTYSTPGTPASPEQNPPIKDRSLTTIVNVPDGKSVLLGGLIQESKVDSSSEVPGLNKLPLVKYLFKNKSTSRKKSELIIIITPHVIYDYSDTERLTNDFKREIEKFKREIYQAY</sequence>
<dbReference type="InterPro" id="IPR001775">
    <property type="entry name" value="GspD/PilQ"/>
</dbReference>
<feature type="chain" id="PRO_5032668044" evidence="7">
    <location>
        <begin position="22"/>
        <end position="682"/>
    </location>
</feature>
<evidence type="ECO:0000259" key="9">
    <source>
        <dbReference type="Pfam" id="PF03958"/>
    </source>
</evidence>
<evidence type="ECO:0000256" key="4">
    <source>
        <dbReference type="ARBA" id="ARBA00023136"/>
    </source>
</evidence>
<name>A0A7R6SYV3_9BACT</name>
<feature type="domain" description="NolW-like" evidence="9">
    <location>
        <begin position="331"/>
        <end position="411"/>
    </location>
</feature>
<evidence type="ECO:0000256" key="5">
    <source>
        <dbReference type="RuleBase" id="RU004003"/>
    </source>
</evidence>
<dbReference type="GO" id="GO:0015627">
    <property type="term" value="C:type II protein secretion system complex"/>
    <property type="evidence" value="ECO:0007669"/>
    <property type="project" value="TreeGrafter"/>
</dbReference>
<evidence type="ECO:0000259" key="8">
    <source>
        <dbReference type="Pfam" id="PF00263"/>
    </source>
</evidence>
<keyword evidence="3 7" id="KW-0732">Signal</keyword>
<evidence type="ECO:0000256" key="3">
    <source>
        <dbReference type="ARBA" id="ARBA00022729"/>
    </source>
</evidence>
<dbReference type="InterPro" id="IPR005644">
    <property type="entry name" value="NolW-like"/>
</dbReference>
<evidence type="ECO:0000256" key="6">
    <source>
        <dbReference type="RuleBase" id="RU004004"/>
    </source>
</evidence>
<keyword evidence="12" id="KW-1185">Reference proteome</keyword>
<dbReference type="Pfam" id="PF03958">
    <property type="entry name" value="Secretin_N"/>
    <property type="match status" value="1"/>
</dbReference>
<feature type="signal peptide" evidence="7">
    <location>
        <begin position="1"/>
        <end position="21"/>
    </location>
</feature>
<keyword evidence="4" id="KW-0472">Membrane</keyword>
<evidence type="ECO:0000256" key="1">
    <source>
        <dbReference type="ARBA" id="ARBA00004370"/>
    </source>
</evidence>
<dbReference type="EMBL" id="AP017470">
    <property type="protein sequence ID" value="BBB32971.1"/>
    <property type="molecule type" value="Genomic_DNA"/>
</dbReference>
<evidence type="ECO:0000313" key="12">
    <source>
        <dbReference type="Proteomes" id="UP000595564"/>
    </source>
</evidence>
<dbReference type="Gene3D" id="3.30.1370.120">
    <property type="match status" value="2"/>
</dbReference>
<evidence type="ECO:0000256" key="7">
    <source>
        <dbReference type="SAM" id="SignalP"/>
    </source>
</evidence>
<organism evidence="11 12">
    <name type="scientific">Thermotomaculum hydrothermale</name>
    <dbReference type="NCBI Taxonomy" id="981385"/>
    <lineage>
        <taxon>Bacteria</taxon>
        <taxon>Pseudomonadati</taxon>
        <taxon>Acidobacteriota</taxon>
        <taxon>Holophagae</taxon>
        <taxon>Thermotomaculales</taxon>
        <taxon>Thermotomaculaceae</taxon>
        <taxon>Thermotomaculum</taxon>
    </lineage>
</organism>
<dbReference type="InterPro" id="IPR004846">
    <property type="entry name" value="T2SS/T3SS_dom"/>
</dbReference>
<keyword evidence="6" id="KW-0813">Transport</keyword>
<dbReference type="Pfam" id="PF00263">
    <property type="entry name" value="Secretin"/>
    <property type="match status" value="1"/>
</dbReference>